<comment type="cofactor">
    <cofactor evidence="2">
        <name>[2Fe-2S] cluster</name>
        <dbReference type="ChEBI" id="CHEBI:190135"/>
    </cofactor>
</comment>
<dbReference type="PANTHER" id="PTHR33221:SF4">
    <property type="entry name" value="HTH-TYPE TRANSCRIPTIONAL REPRESSOR NSRR"/>
    <property type="match status" value="1"/>
</dbReference>
<reference evidence="4" key="1">
    <citation type="submission" date="2016-10" db="EMBL/GenBank/DDBJ databases">
        <authorList>
            <person name="Varghese N."/>
            <person name="Submissions S."/>
        </authorList>
    </citation>
    <scope>NUCLEOTIDE SEQUENCE [LARGE SCALE GENOMIC DNA]</scope>
    <source>
        <strain evidence="4">DSM 44142</strain>
    </source>
</reference>
<name>A0A1H1B679_9ACTN</name>
<evidence type="ECO:0000256" key="1">
    <source>
        <dbReference type="ARBA" id="ARBA00023125"/>
    </source>
</evidence>
<keyword evidence="1" id="KW-0238">DNA-binding</keyword>
<dbReference type="InterPro" id="IPR036388">
    <property type="entry name" value="WH-like_DNA-bd_sf"/>
</dbReference>
<evidence type="ECO:0000313" key="3">
    <source>
        <dbReference type="EMBL" id="SDQ47412.1"/>
    </source>
</evidence>
<evidence type="ECO:0000313" key="4">
    <source>
        <dbReference type="Proteomes" id="UP000183053"/>
    </source>
</evidence>
<dbReference type="GO" id="GO:0003677">
    <property type="term" value="F:DNA binding"/>
    <property type="evidence" value="ECO:0007669"/>
    <property type="project" value="UniProtKB-KW"/>
</dbReference>
<evidence type="ECO:0000256" key="2">
    <source>
        <dbReference type="ARBA" id="ARBA00034078"/>
    </source>
</evidence>
<gene>
    <name evidence="3" type="ORF">SAMN04489765_0558</name>
</gene>
<protein>
    <submittedName>
        <fullName evidence="3">Transcriptional regulator, BadM/Rrf2 family</fullName>
    </submittedName>
</protein>
<keyword evidence="4" id="KW-1185">Reference proteome</keyword>
<dbReference type="PANTHER" id="PTHR33221">
    <property type="entry name" value="WINGED HELIX-TURN-HELIX TRANSCRIPTIONAL REGULATOR, RRF2 FAMILY"/>
    <property type="match status" value="1"/>
</dbReference>
<accession>A0A1H1B679</accession>
<dbReference type="InterPro" id="IPR000944">
    <property type="entry name" value="Tscrpt_reg_Rrf2"/>
</dbReference>
<dbReference type="Proteomes" id="UP000183053">
    <property type="component" value="Unassembled WGS sequence"/>
</dbReference>
<dbReference type="NCBIfam" id="TIGR00738">
    <property type="entry name" value="rrf2_super"/>
    <property type="match status" value="1"/>
</dbReference>
<sequence length="145" mass="15154">MRLTGFSDVGLRILIRLAVAEDGDRLSTRDIAAEMQVSYAHATKACAHLSARGWIEADRGRGGGVTLTASGRAAALGDVVRSLEGDDDGELIDCAGLGCPLRSACRLRSALATARAAFYASLNTVTVASLAQPPTRAVVLELTNR</sequence>
<dbReference type="GO" id="GO:0003700">
    <property type="term" value="F:DNA-binding transcription factor activity"/>
    <property type="evidence" value="ECO:0007669"/>
    <property type="project" value="TreeGrafter"/>
</dbReference>
<dbReference type="Pfam" id="PF02082">
    <property type="entry name" value="Rrf2"/>
    <property type="match status" value="1"/>
</dbReference>
<dbReference type="OrthoDB" id="9795923at2"/>
<dbReference type="STRING" id="47312.SAMN04489765_0558"/>
<organism evidence="3 4">
    <name type="scientific">Tsukamurella pulmonis</name>
    <dbReference type="NCBI Taxonomy" id="47312"/>
    <lineage>
        <taxon>Bacteria</taxon>
        <taxon>Bacillati</taxon>
        <taxon>Actinomycetota</taxon>
        <taxon>Actinomycetes</taxon>
        <taxon>Mycobacteriales</taxon>
        <taxon>Tsukamurellaceae</taxon>
        <taxon>Tsukamurella</taxon>
    </lineage>
</organism>
<dbReference type="EMBL" id="FNLF01000002">
    <property type="protein sequence ID" value="SDQ47412.1"/>
    <property type="molecule type" value="Genomic_DNA"/>
</dbReference>
<dbReference type="AlphaFoldDB" id="A0A1H1B679"/>
<dbReference type="Gene3D" id="1.10.10.10">
    <property type="entry name" value="Winged helix-like DNA-binding domain superfamily/Winged helix DNA-binding domain"/>
    <property type="match status" value="1"/>
</dbReference>
<proteinExistence type="predicted"/>
<dbReference type="InterPro" id="IPR036390">
    <property type="entry name" value="WH_DNA-bd_sf"/>
</dbReference>
<dbReference type="PROSITE" id="PS51197">
    <property type="entry name" value="HTH_RRF2_2"/>
    <property type="match status" value="1"/>
</dbReference>
<dbReference type="RefSeq" id="WP_068531781.1">
    <property type="nucleotide sequence ID" value="NZ_FNLF01000002.1"/>
</dbReference>
<dbReference type="GO" id="GO:0005829">
    <property type="term" value="C:cytosol"/>
    <property type="evidence" value="ECO:0007669"/>
    <property type="project" value="TreeGrafter"/>
</dbReference>
<dbReference type="SUPFAM" id="SSF46785">
    <property type="entry name" value="Winged helix' DNA-binding domain"/>
    <property type="match status" value="1"/>
</dbReference>